<dbReference type="PROSITE" id="PS00741">
    <property type="entry name" value="DH_1"/>
    <property type="match status" value="1"/>
</dbReference>
<dbReference type="PROSITE" id="PS50003">
    <property type="entry name" value="PH_DOMAIN"/>
    <property type="match status" value="2"/>
</dbReference>
<dbReference type="CDD" id="cd06224">
    <property type="entry name" value="REM"/>
    <property type="match status" value="1"/>
</dbReference>
<dbReference type="Gene3D" id="1.10.840.10">
    <property type="entry name" value="Ras guanine-nucleotide exchange factors catalytic domain"/>
    <property type="match status" value="1"/>
</dbReference>
<proteinExistence type="predicted"/>
<dbReference type="PROSITE" id="PS50009">
    <property type="entry name" value="RASGEF_CAT"/>
    <property type="match status" value="1"/>
</dbReference>
<feature type="compositionally biased region" description="Acidic residues" evidence="5">
    <location>
        <begin position="758"/>
        <end position="770"/>
    </location>
</feature>
<keyword evidence="4" id="KW-0175">Coiled coil</keyword>
<dbReference type="GO" id="GO:0007265">
    <property type="term" value="P:Ras protein signal transduction"/>
    <property type="evidence" value="ECO:0007669"/>
    <property type="project" value="TreeGrafter"/>
</dbReference>
<evidence type="ECO:0000259" key="7">
    <source>
        <dbReference type="PROSITE" id="PS50009"/>
    </source>
</evidence>
<evidence type="ECO:0000256" key="1">
    <source>
        <dbReference type="ARBA" id="ARBA00022658"/>
    </source>
</evidence>
<dbReference type="SUPFAM" id="SSF48065">
    <property type="entry name" value="DBL homology domain (DH-domain)"/>
    <property type="match status" value="1"/>
</dbReference>
<dbReference type="AlphaFoldDB" id="A0A8C2RIC9"/>
<dbReference type="PANTHER" id="PTHR23113">
    <property type="entry name" value="GUANINE NUCLEOTIDE EXCHANGE FACTOR"/>
    <property type="match status" value="1"/>
</dbReference>
<dbReference type="FunFam" id="1.20.870.10:FF:000006">
    <property type="entry name" value="ras-specific guanine nucleotide-releasing factor 1 isoform X1"/>
    <property type="match status" value="1"/>
</dbReference>
<evidence type="ECO:0000259" key="6">
    <source>
        <dbReference type="PROSITE" id="PS50003"/>
    </source>
</evidence>
<dbReference type="SMART" id="SM00233">
    <property type="entry name" value="PH"/>
    <property type="match status" value="1"/>
</dbReference>
<evidence type="ECO:0000256" key="5">
    <source>
        <dbReference type="SAM" id="MobiDB-lite"/>
    </source>
</evidence>
<dbReference type="PROSITE" id="PS50212">
    <property type="entry name" value="RASGEF_NTER"/>
    <property type="match status" value="1"/>
</dbReference>
<dbReference type="Pfam" id="PF00618">
    <property type="entry name" value="RasGEF_N"/>
    <property type="match status" value="1"/>
</dbReference>
<feature type="region of interest" description="Disordered" evidence="5">
    <location>
        <begin position="640"/>
        <end position="670"/>
    </location>
</feature>
<dbReference type="SMART" id="SM00229">
    <property type="entry name" value="RasGEFN"/>
    <property type="match status" value="2"/>
</dbReference>
<protein>
    <recommendedName>
        <fullName evidence="11">Ras protein specific guanine nucleotide releasing factor 1</fullName>
    </recommendedName>
</protein>
<feature type="domain" description="PH" evidence="6">
    <location>
        <begin position="399"/>
        <end position="516"/>
    </location>
</feature>
<name>A0A8C2RIC9_CAPHI</name>
<evidence type="ECO:0000256" key="2">
    <source>
        <dbReference type="ARBA" id="ARBA00022737"/>
    </source>
</evidence>
<feature type="compositionally biased region" description="Low complexity" evidence="5">
    <location>
        <begin position="772"/>
        <end position="790"/>
    </location>
</feature>
<dbReference type="Gene3D" id="1.20.870.10">
    <property type="entry name" value="Son of sevenless (SoS) protein Chain: S domain 1"/>
    <property type="match status" value="2"/>
</dbReference>
<feature type="domain" description="DH" evidence="8">
    <location>
        <begin position="172"/>
        <end position="358"/>
    </location>
</feature>
<evidence type="ECO:0000256" key="3">
    <source>
        <dbReference type="PROSITE-ProRule" id="PRU00168"/>
    </source>
</evidence>
<dbReference type="InterPro" id="IPR008937">
    <property type="entry name" value="Ras-like_GEF"/>
</dbReference>
<dbReference type="CDD" id="cd00155">
    <property type="entry name" value="RasGEF"/>
    <property type="match status" value="1"/>
</dbReference>
<dbReference type="Pfam" id="PF00621">
    <property type="entry name" value="RhoGEF"/>
    <property type="match status" value="1"/>
</dbReference>
<accession>A0A8C2RIC9</accession>
<dbReference type="InterPro" id="IPR036964">
    <property type="entry name" value="RASGEF_cat_dom_sf"/>
</dbReference>
<feature type="domain" description="PH" evidence="6">
    <location>
        <begin position="1"/>
        <end position="61"/>
    </location>
</feature>
<dbReference type="PROSITE" id="PS50096">
    <property type="entry name" value="IQ"/>
    <property type="match status" value="1"/>
</dbReference>
<dbReference type="FunFam" id="1.20.900.10:FF:000005">
    <property type="entry name" value="Ras-specific guanine nucleotide-releasing factor 1 isoform 2"/>
    <property type="match status" value="1"/>
</dbReference>
<dbReference type="SMART" id="SM00325">
    <property type="entry name" value="RhoGEF"/>
    <property type="match status" value="1"/>
</dbReference>
<evidence type="ECO:0000259" key="9">
    <source>
        <dbReference type="PROSITE" id="PS50212"/>
    </source>
</evidence>
<dbReference type="SMART" id="SM00147">
    <property type="entry name" value="RasGEF"/>
    <property type="match status" value="1"/>
</dbReference>
<evidence type="ECO:0008006" key="11">
    <source>
        <dbReference type="Google" id="ProtNLM"/>
    </source>
</evidence>
<dbReference type="CDD" id="cd00160">
    <property type="entry name" value="RhoGEF"/>
    <property type="match status" value="1"/>
</dbReference>
<dbReference type="Ensembl" id="ENSCHIT00010041595.1">
    <property type="protein sequence ID" value="ENSCHIP00010029527.1"/>
    <property type="gene ID" value="ENSCHIG00010021915.1"/>
</dbReference>
<dbReference type="GO" id="GO:0005085">
    <property type="term" value="F:guanyl-nucleotide exchange factor activity"/>
    <property type="evidence" value="ECO:0007669"/>
    <property type="project" value="UniProtKB-KW"/>
</dbReference>
<dbReference type="InterPro" id="IPR023578">
    <property type="entry name" value="Ras_GEF_dom_sf"/>
</dbReference>
<dbReference type="SUPFAM" id="SSF50729">
    <property type="entry name" value="PH domain-like"/>
    <property type="match status" value="1"/>
</dbReference>
<dbReference type="InterPro" id="IPR019804">
    <property type="entry name" value="Ras_G-nucl-exch_fac_CS"/>
</dbReference>
<feature type="region of interest" description="Disordered" evidence="5">
    <location>
        <begin position="731"/>
        <end position="790"/>
    </location>
</feature>
<dbReference type="FunFam" id="2.30.29.30:FF:000117">
    <property type="entry name" value="ras-specific guanine nucleotide-releasing factor 1 isoform X2"/>
    <property type="match status" value="1"/>
</dbReference>
<dbReference type="SUPFAM" id="SSF48366">
    <property type="entry name" value="Ras GEF"/>
    <property type="match status" value="1"/>
</dbReference>
<evidence type="ECO:0000259" key="8">
    <source>
        <dbReference type="PROSITE" id="PS50010"/>
    </source>
</evidence>
<reference evidence="10" key="2">
    <citation type="submission" date="2025-08" db="UniProtKB">
        <authorList>
            <consortium name="Ensembl"/>
        </authorList>
    </citation>
    <scope>IDENTIFICATION</scope>
</reference>
<evidence type="ECO:0000313" key="10">
    <source>
        <dbReference type="Ensembl" id="ENSCHIP00010029527.1"/>
    </source>
</evidence>
<dbReference type="InterPro" id="IPR001331">
    <property type="entry name" value="GDS_CDC24_CS"/>
</dbReference>
<dbReference type="InterPro" id="IPR001849">
    <property type="entry name" value="PH_domain"/>
</dbReference>
<keyword evidence="2" id="KW-0677">Repeat</keyword>
<keyword evidence="1 3" id="KW-0344">Guanine-nucleotide releasing factor</keyword>
<dbReference type="Gene3D" id="2.30.29.30">
    <property type="entry name" value="Pleckstrin-homology domain (PH domain)/Phosphotyrosine-binding domain (PTB)"/>
    <property type="match status" value="1"/>
</dbReference>
<feature type="region of interest" description="Disordered" evidence="5">
    <location>
        <begin position="1137"/>
        <end position="1165"/>
    </location>
</feature>
<feature type="domain" description="N-terminal Ras-GEF" evidence="9">
    <location>
        <begin position="563"/>
        <end position="678"/>
    </location>
</feature>
<evidence type="ECO:0000256" key="4">
    <source>
        <dbReference type="SAM" id="Coils"/>
    </source>
</evidence>
<feature type="domain" description="Ras-GEF" evidence="7">
    <location>
        <begin position="954"/>
        <end position="1165"/>
    </location>
</feature>
<organism evidence="10">
    <name type="scientific">Capra hircus</name>
    <name type="common">Goat</name>
    <dbReference type="NCBI Taxonomy" id="9925"/>
    <lineage>
        <taxon>Eukaryota</taxon>
        <taxon>Metazoa</taxon>
        <taxon>Chordata</taxon>
        <taxon>Craniata</taxon>
        <taxon>Vertebrata</taxon>
        <taxon>Euteleostomi</taxon>
        <taxon>Mammalia</taxon>
        <taxon>Eutheria</taxon>
        <taxon>Laurasiatheria</taxon>
        <taxon>Artiodactyla</taxon>
        <taxon>Ruminantia</taxon>
        <taxon>Pecora</taxon>
        <taxon>Bovidae</taxon>
        <taxon>Caprinae</taxon>
        <taxon>Capra</taxon>
    </lineage>
</organism>
<feature type="coiled-coil region" evidence="4">
    <location>
        <begin position="82"/>
        <end position="123"/>
    </location>
</feature>
<dbReference type="Gene3D" id="1.20.900.10">
    <property type="entry name" value="Dbl homology (DH) domain"/>
    <property type="match status" value="1"/>
</dbReference>
<dbReference type="PROSITE" id="PS50010">
    <property type="entry name" value="DH_2"/>
    <property type="match status" value="1"/>
</dbReference>
<dbReference type="PANTHER" id="PTHR23113:SF193">
    <property type="entry name" value="RAS-SPECIFIC GUANINE NUCLEOTIDE-RELEASING FACTOR 1"/>
    <property type="match status" value="1"/>
</dbReference>
<sequence length="1165" mass="132119">MTGDAAGSLPITLVIRSVFFFFGQHYFTVNFSHENQKALELRTEDAKDCDEWVAAIAHASYRTLATEHEALMQKYLHLLQIVETEKTVAKQLRQQIEDGEVEIERLKAEIASLLKDNERIQFTQTVTPNDEDSDIKKIKKVQSFLRGWLCRRKWKTIIQDYIRSPHADSMRKRNQVVFSMLEAEAEYVQQLHILVNNFLRPLRMAASSKKPPITHDDVSSIFLNSETIMFLHQIFYQGLKARISSWPTLVLADLFDILLPMLNIYQEFVRNHQYSLQILAHCKQNRDFDKLLKHYEAKPDCEERTLETFLTYPMFQIPRYILTLHELLAHTPHEHVERNSLDYAKSKLEELSRIMHDEVSETENIRKNLAIERMIIEGCEILLDTSQTFVRQGSLIQVPMSEKGKITRGRLGSLSLKKEGERQCFLFSKHLIICTRGSGGKLHLTKNGVISLIDCTLLEELESTEEEAKGSGQDVDHLDFKIGVEPKDSPPFTVILVASSRQEKAAWTSDISQCVDNIRCNGLMMNAFEENSKVTVPQMIKSDASLYCDDVDIRFSKTMNSCKVLQIRYASVERLLERLTDLRFLSIDFLNTFLHSYRVFTTAVVVLDKLITIYRKPISAIPARSLELLFASGQNNKLLYGDPPKSPRATRKFSSPPPLSITKTSSPSRRRKLSLNIPIITGGKALDLAALSCSSNGYTSMYSAMSPFGKATLDTSKLYVSSSFANKIPDEADTATEKSEEPSALSKQSSEVSMREESDNDQNQSDDGDTETSPTKSPTTPKSVKSKNSSEFPLFSYNNGVVMTSCRELDSNRSALSAASAFAIATAGANEGTPNKEKYRRMSLASAGFPPDQRNGDKEFVIRRAATNRVLNVLRHWVSKHSQDFETNDELKCKVISFLEEVMHDPELLTQERKAAANIIRTLTQDDPGDNQITLEEITQMAEGVKAEPFENHSALEIAEQLTLLDHLVFKKIPYEEFFGQGWMKLEKNERTPYIMKTTKHFNDISNLIASEIVRNEDINARVSTIEKWVAVADICRCLHNYNAVLEITSSMNRSAIFRLKKTWLKVSKQTKALIDKLQKLVSSEGRFKNLREALKNCDPPCVPYLGMYLTDLAFIEEGTPNYTEDGLVNFSKMRMVSSPQQRGQGQGDIKTRARAHQSSASRPG</sequence>
<dbReference type="PROSITE" id="PS00720">
    <property type="entry name" value="RASGEF"/>
    <property type="match status" value="1"/>
</dbReference>
<dbReference type="InterPro" id="IPR000219">
    <property type="entry name" value="DH_dom"/>
</dbReference>
<dbReference type="GO" id="GO:0005886">
    <property type="term" value="C:plasma membrane"/>
    <property type="evidence" value="ECO:0007669"/>
    <property type="project" value="TreeGrafter"/>
</dbReference>
<dbReference type="Pfam" id="PF00617">
    <property type="entry name" value="RasGEF"/>
    <property type="match status" value="1"/>
</dbReference>
<dbReference type="FunFam" id="1.20.870.10:FF:000004">
    <property type="entry name" value="Ras-specific guanine nucleotide-releasing factor 1 isoform 2"/>
    <property type="match status" value="1"/>
</dbReference>
<dbReference type="InterPro" id="IPR035899">
    <property type="entry name" value="DBL_dom_sf"/>
</dbReference>
<dbReference type="InterPro" id="IPR001895">
    <property type="entry name" value="RASGEF_cat_dom"/>
</dbReference>
<reference evidence="10" key="1">
    <citation type="submission" date="2019-03" db="EMBL/GenBank/DDBJ databases">
        <title>Genome sequencing and reference-guided assembly of Black Bengal Goat (Capra hircus).</title>
        <authorList>
            <person name="Siddiki A.Z."/>
            <person name="Baten A."/>
            <person name="Billah M."/>
            <person name="Alam M.A.U."/>
            <person name="Shawrob K.S.M."/>
            <person name="Saha S."/>
            <person name="Chowdhury M."/>
            <person name="Rahman A.H."/>
            <person name="Stear M."/>
            <person name="Miah G."/>
            <person name="Das G.B."/>
            <person name="Hossain M.M."/>
            <person name="Kumkum M."/>
            <person name="Islam M.S."/>
            <person name="Mollah A.M."/>
            <person name="Ahsan A."/>
            <person name="Tusar F."/>
            <person name="Khan M.K.I."/>
        </authorList>
    </citation>
    <scope>NUCLEOTIDE SEQUENCE [LARGE SCALE GENOMIC DNA]</scope>
</reference>
<dbReference type="InterPro" id="IPR011993">
    <property type="entry name" value="PH-like_dom_sf"/>
</dbReference>
<dbReference type="InterPro" id="IPR000651">
    <property type="entry name" value="Ras-like_Gua-exchang_fac_N"/>
</dbReference>